<dbReference type="EC" id="2.5.1.90" evidence="7"/>
<dbReference type="PROSITE" id="PS00444">
    <property type="entry name" value="POLYPRENYL_SYNTHASE_2"/>
    <property type="match status" value="1"/>
</dbReference>
<dbReference type="PANTHER" id="PTHR12001:SF69">
    <property type="entry name" value="ALL TRANS-POLYPRENYL-DIPHOSPHATE SYNTHASE PDSS1"/>
    <property type="match status" value="1"/>
</dbReference>
<evidence type="ECO:0000256" key="3">
    <source>
        <dbReference type="ARBA" id="ARBA00022679"/>
    </source>
</evidence>
<dbReference type="CDD" id="cd00685">
    <property type="entry name" value="Trans_IPPS_HT"/>
    <property type="match status" value="1"/>
</dbReference>
<dbReference type="SFLD" id="SFLDS00005">
    <property type="entry name" value="Isoprenoid_Synthase_Type_I"/>
    <property type="match status" value="1"/>
</dbReference>
<comment type="caution">
    <text evidence="7">The sequence shown here is derived from an EMBL/GenBank/DDBJ whole genome shotgun (WGS) entry which is preliminary data.</text>
</comment>
<comment type="similarity">
    <text evidence="2 6">Belongs to the FPP/GGPP synthase family.</text>
</comment>
<reference evidence="7" key="1">
    <citation type="submission" date="2023-06" db="EMBL/GenBank/DDBJ databases">
        <authorList>
            <person name="Zhang S."/>
        </authorList>
    </citation>
    <scope>NUCLEOTIDE SEQUENCE</scope>
    <source>
        <strain evidence="7">SG2303</strain>
    </source>
</reference>
<dbReference type="InterPro" id="IPR000092">
    <property type="entry name" value="Polyprenyl_synt"/>
</dbReference>
<comment type="cofactor">
    <cofactor evidence="1">
        <name>Mg(2+)</name>
        <dbReference type="ChEBI" id="CHEBI:18420"/>
    </cofactor>
</comment>
<dbReference type="InterPro" id="IPR033749">
    <property type="entry name" value="Polyprenyl_synt_CS"/>
</dbReference>
<evidence type="ECO:0000256" key="4">
    <source>
        <dbReference type="ARBA" id="ARBA00022723"/>
    </source>
</evidence>
<evidence type="ECO:0000256" key="6">
    <source>
        <dbReference type="RuleBase" id="RU004466"/>
    </source>
</evidence>
<keyword evidence="8" id="KW-1185">Reference proteome</keyword>
<dbReference type="Proteomes" id="UP001168540">
    <property type="component" value="Unassembled WGS sequence"/>
</dbReference>
<dbReference type="Pfam" id="PF00348">
    <property type="entry name" value="polyprenyl_synt"/>
    <property type="match status" value="1"/>
</dbReference>
<dbReference type="PANTHER" id="PTHR12001">
    <property type="entry name" value="GERANYLGERANYL PYROPHOSPHATE SYNTHASE"/>
    <property type="match status" value="1"/>
</dbReference>
<dbReference type="InterPro" id="IPR008949">
    <property type="entry name" value="Isoprenoid_synthase_dom_sf"/>
</dbReference>
<dbReference type="GO" id="GO:0106350">
    <property type="term" value="F:all-trans-octaprenyl-diphosphate synthase activity"/>
    <property type="evidence" value="ECO:0007669"/>
    <property type="project" value="UniProtKB-EC"/>
</dbReference>
<keyword evidence="5" id="KW-0460">Magnesium</keyword>
<evidence type="ECO:0000256" key="2">
    <source>
        <dbReference type="ARBA" id="ARBA00006706"/>
    </source>
</evidence>
<evidence type="ECO:0000256" key="5">
    <source>
        <dbReference type="ARBA" id="ARBA00022842"/>
    </source>
</evidence>
<dbReference type="SUPFAM" id="SSF48576">
    <property type="entry name" value="Terpenoid synthases"/>
    <property type="match status" value="1"/>
</dbReference>
<evidence type="ECO:0000256" key="1">
    <source>
        <dbReference type="ARBA" id="ARBA00001946"/>
    </source>
</evidence>
<name>A0ABT7XM20_9NEIS</name>
<evidence type="ECO:0000313" key="8">
    <source>
        <dbReference type="Proteomes" id="UP001168540"/>
    </source>
</evidence>
<organism evidence="7 8">
    <name type="scientific">Crenobacter oryzisoli</name>
    <dbReference type="NCBI Taxonomy" id="3056844"/>
    <lineage>
        <taxon>Bacteria</taxon>
        <taxon>Pseudomonadati</taxon>
        <taxon>Pseudomonadota</taxon>
        <taxon>Betaproteobacteria</taxon>
        <taxon>Neisseriales</taxon>
        <taxon>Neisseriaceae</taxon>
        <taxon>Crenobacter</taxon>
    </lineage>
</organism>
<dbReference type="EMBL" id="JAUEDK010000010">
    <property type="protein sequence ID" value="MDN0074820.1"/>
    <property type="molecule type" value="Genomic_DNA"/>
</dbReference>
<evidence type="ECO:0000313" key="7">
    <source>
        <dbReference type="EMBL" id="MDN0074820.1"/>
    </source>
</evidence>
<keyword evidence="3 6" id="KW-0808">Transferase</keyword>
<dbReference type="PROSITE" id="PS00723">
    <property type="entry name" value="POLYPRENYL_SYNTHASE_1"/>
    <property type="match status" value="1"/>
</dbReference>
<dbReference type="Gene3D" id="1.10.600.10">
    <property type="entry name" value="Farnesyl Diphosphate Synthase"/>
    <property type="match status" value="1"/>
</dbReference>
<accession>A0ABT7XM20</accession>
<protein>
    <submittedName>
        <fullName evidence="7">Octaprenyl diphosphate synthase</fullName>
        <ecNumber evidence="7">2.5.1.90</ecNumber>
    </submittedName>
</protein>
<dbReference type="RefSeq" id="WP_289829399.1">
    <property type="nucleotide sequence ID" value="NZ_JAUEDK010000010.1"/>
</dbReference>
<sequence>MSTAPLFRSLITEDMQAVDRVIREQLHSDVVLIRQVAEYIISAGGKRMRPAVALLAGKALGYDGPHLHSLAAMIEFIHTSTLLHDDVVDESDLRRGRDTANALFGNAAAVLVGDFLYTRAFQMMVAPQDMRILQVMADATNVIAEGEVLQLLNIGNTDINEAEYVQVIQYKTAKLFEAACRVGALIAGANTEQEQALADYGMHLGTAFQIIDDVLDYSGDAETIGKSLGDDLAEGKPTLPLIYTMRQGDEASAQLVRHALEHASREHFNAVLAAVQSCGALDYARGEAEAAARRAVDALTCLPDSPAKDALAELALLSVQRAA</sequence>
<keyword evidence="4" id="KW-0479">Metal-binding</keyword>
<gene>
    <name evidence="7" type="primary">ispB</name>
    <name evidence="7" type="ORF">QU481_07930</name>
</gene>
<proteinExistence type="inferred from homology"/>
<dbReference type="NCBIfam" id="NF008140">
    <property type="entry name" value="PRK10888.1"/>
    <property type="match status" value="1"/>
</dbReference>